<feature type="compositionally biased region" description="Basic residues" evidence="1">
    <location>
        <begin position="129"/>
        <end position="139"/>
    </location>
</feature>
<keyword evidence="3" id="KW-1185">Reference proteome</keyword>
<protein>
    <submittedName>
        <fullName evidence="2">(apollo) hypothetical protein</fullName>
    </submittedName>
</protein>
<dbReference type="Proteomes" id="UP000691718">
    <property type="component" value="Unassembled WGS sequence"/>
</dbReference>
<accession>A0A8S3Y288</accession>
<proteinExistence type="predicted"/>
<feature type="compositionally biased region" description="Basic residues" evidence="1">
    <location>
        <begin position="101"/>
        <end position="110"/>
    </location>
</feature>
<name>A0A8S3Y288_PARAO</name>
<feature type="region of interest" description="Disordered" evidence="1">
    <location>
        <begin position="89"/>
        <end position="150"/>
    </location>
</feature>
<dbReference type="AlphaFoldDB" id="A0A8S3Y288"/>
<organism evidence="2 3">
    <name type="scientific">Parnassius apollo</name>
    <name type="common">Apollo butterfly</name>
    <name type="synonym">Papilio apollo</name>
    <dbReference type="NCBI Taxonomy" id="110799"/>
    <lineage>
        <taxon>Eukaryota</taxon>
        <taxon>Metazoa</taxon>
        <taxon>Ecdysozoa</taxon>
        <taxon>Arthropoda</taxon>
        <taxon>Hexapoda</taxon>
        <taxon>Insecta</taxon>
        <taxon>Pterygota</taxon>
        <taxon>Neoptera</taxon>
        <taxon>Endopterygota</taxon>
        <taxon>Lepidoptera</taxon>
        <taxon>Glossata</taxon>
        <taxon>Ditrysia</taxon>
        <taxon>Papilionoidea</taxon>
        <taxon>Papilionidae</taxon>
        <taxon>Parnassiinae</taxon>
        <taxon>Parnassini</taxon>
        <taxon>Parnassius</taxon>
        <taxon>Parnassius</taxon>
    </lineage>
</organism>
<evidence type="ECO:0000313" key="2">
    <source>
        <dbReference type="EMBL" id="CAG5046522.1"/>
    </source>
</evidence>
<reference evidence="2" key="1">
    <citation type="submission" date="2021-04" db="EMBL/GenBank/DDBJ databases">
        <authorList>
            <person name="Tunstrom K."/>
        </authorList>
    </citation>
    <scope>NUCLEOTIDE SEQUENCE</scope>
</reference>
<evidence type="ECO:0000313" key="3">
    <source>
        <dbReference type="Proteomes" id="UP000691718"/>
    </source>
</evidence>
<evidence type="ECO:0000256" key="1">
    <source>
        <dbReference type="SAM" id="MobiDB-lite"/>
    </source>
</evidence>
<sequence length="183" mass="21087">MSPSYQTFQEKDNQTQSFLANNISSLPDCLKCKQNIQPEPIIKILFNVKVNFEELLLDKIKQDKKYINYQTKKTRVAKGAEIITSKQLEDLEKQSNETASKKAKPKKRKSIKDIDFADAGPSGIEKVTKQKKQGKKKHKKEIDSNESSSDISDLISLYSDYIDIDQYYNDETLHETHKIGQRI</sequence>
<dbReference type="EMBL" id="CAJQZP010001441">
    <property type="protein sequence ID" value="CAG5046522.1"/>
    <property type="molecule type" value="Genomic_DNA"/>
</dbReference>
<comment type="caution">
    <text evidence="2">The sequence shown here is derived from an EMBL/GenBank/DDBJ whole genome shotgun (WGS) entry which is preliminary data.</text>
</comment>
<gene>
    <name evidence="2" type="ORF">PAPOLLO_LOCUS23615</name>
</gene>